<dbReference type="InParanoid" id="E0VT47"/>
<evidence type="ECO:0000256" key="8">
    <source>
        <dbReference type="ARBA" id="ARBA00023157"/>
    </source>
</evidence>
<dbReference type="GO" id="GO:0006897">
    <property type="term" value="P:endocytosis"/>
    <property type="evidence" value="ECO:0007669"/>
    <property type="project" value="UniProtKB-KW"/>
</dbReference>
<dbReference type="VEuPathDB" id="VectorBase:PHUM426380"/>
<dbReference type="Proteomes" id="UP000009046">
    <property type="component" value="Unassembled WGS sequence"/>
</dbReference>
<dbReference type="KEGG" id="phu:Phum_PHUM426380"/>
<gene>
    <name evidence="14" type="primary">8229979</name>
    <name evidence="13" type="ORF">Phum_PHUM426380</name>
</gene>
<dbReference type="GO" id="GO:0016020">
    <property type="term" value="C:membrane"/>
    <property type="evidence" value="ECO:0007669"/>
    <property type="project" value="UniProtKB-SubCell"/>
</dbReference>
<dbReference type="InterPro" id="IPR001881">
    <property type="entry name" value="EGF-like_Ca-bd_dom"/>
</dbReference>
<dbReference type="RefSeq" id="XP_002429291.1">
    <property type="nucleotide sequence ID" value="XM_002429246.1"/>
</dbReference>
<dbReference type="Pfam" id="PF14670">
    <property type="entry name" value="FXa_inhibition"/>
    <property type="match status" value="1"/>
</dbReference>
<reference evidence="13" key="1">
    <citation type="submission" date="2007-04" db="EMBL/GenBank/DDBJ databases">
        <title>Annotation of Pediculus humanus corporis strain USDA.</title>
        <authorList>
            <person name="Kirkness E."/>
            <person name="Hannick L."/>
            <person name="Hass B."/>
            <person name="Bruggner R."/>
            <person name="Lawson D."/>
            <person name="Bidwell S."/>
            <person name="Joardar V."/>
            <person name="Caler E."/>
            <person name="Walenz B."/>
            <person name="Inman J."/>
            <person name="Schobel S."/>
            <person name="Galinsky K."/>
            <person name="Amedeo P."/>
            <person name="Strausberg R."/>
        </authorList>
    </citation>
    <scope>NUCLEOTIDE SEQUENCE</scope>
    <source>
        <strain evidence="13">USDA</strain>
    </source>
</reference>
<dbReference type="SMART" id="SM00179">
    <property type="entry name" value="EGF_CA"/>
    <property type="match status" value="1"/>
</dbReference>
<evidence type="ECO:0000313" key="14">
    <source>
        <dbReference type="EnsemblMetazoa" id="PHUM426380-PA"/>
    </source>
</evidence>
<dbReference type="SMART" id="SM00181">
    <property type="entry name" value="EGF"/>
    <property type="match status" value="2"/>
</dbReference>
<keyword evidence="4" id="KW-0812">Transmembrane</keyword>
<keyword evidence="8" id="KW-1015">Disulfide bond</keyword>
<dbReference type="InterPro" id="IPR000742">
    <property type="entry name" value="EGF"/>
</dbReference>
<evidence type="ECO:0000256" key="2">
    <source>
        <dbReference type="ARBA" id="ARBA00022536"/>
    </source>
</evidence>
<reference evidence="14" key="3">
    <citation type="submission" date="2020-05" db="UniProtKB">
        <authorList>
            <consortium name="EnsemblMetazoa"/>
        </authorList>
    </citation>
    <scope>IDENTIFICATION</scope>
    <source>
        <strain evidence="14">USDA</strain>
    </source>
</reference>
<dbReference type="InterPro" id="IPR000152">
    <property type="entry name" value="EGF-type_Asp/Asn_hydroxyl_site"/>
</dbReference>
<dbReference type="FunFam" id="2.10.25.10:FF:000009">
    <property type="entry name" value="Low-density lipoprotein receptor isoform 1"/>
    <property type="match status" value="1"/>
</dbReference>
<dbReference type="EnsemblMetazoa" id="PHUM426380-RA">
    <property type="protein sequence ID" value="PHUM426380-PA"/>
    <property type="gene ID" value="PHUM426380"/>
</dbReference>
<keyword evidence="7" id="KW-0472">Membrane</keyword>
<evidence type="ECO:0000256" key="9">
    <source>
        <dbReference type="ARBA" id="ARBA00023170"/>
    </source>
</evidence>
<comment type="caution">
    <text evidence="11">Lacks conserved residue(s) required for the propagation of feature annotation.</text>
</comment>
<dbReference type="OrthoDB" id="5985519at2759"/>
<evidence type="ECO:0000256" key="5">
    <source>
        <dbReference type="ARBA" id="ARBA00022737"/>
    </source>
</evidence>
<dbReference type="PROSITE" id="PS01187">
    <property type="entry name" value="EGF_CA"/>
    <property type="match status" value="1"/>
</dbReference>
<dbReference type="GO" id="GO:0005509">
    <property type="term" value="F:calcium ion binding"/>
    <property type="evidence" value="ECO:0007669"/>
    <property type="project" value="InterPro"/>
</dbReference>
<evidence type="ECO:0000256" key="4">
    <source>
        <dbReference type="ARBA" id="ARBA00022692"/>
    </source>
</evidence>
<dbReference type="Pfam" id="PF12662">
    <property type="entry name" value="cEGF"/>
    <property type="match status" value="1"/>
</dbReference>
<proteinExistence type="predicted"/>
<dbReference type="HOGENOM" id="CLU_1888265_0_0_1"/>
<dbReference type="InterPro" id="IPR026823">
    <property type="entry name" value="cEGF"/>
</dbReference>
<dbReference type="SUPFAM" id="SSF57196">
    <property type="entry name" value="EGF/Laminin"/>
    <property type="match status" value="2"/>
</dbReference>
<dbReference type="AlphaFoldDB" id="E0VT47"/>
<dbReference type="InterPro" id="IPR050751">
    <property type="entry name" value="ECM_structural_protein"/>
</dbReference>
<dbReference type="EMBL" id="DS235759">
    <property type="protein sequence ID" value="EEB16553.1"/>
    <property type="molecule type" value="Genomic_DNA"/>
</dbReference>
<evidence type="ECO:0000256" key="6">
    <source>
        <dbReference type="ARBA" id="ARBA00022989"/>
    </source>
</evidence>
<keyword evidence="9" id="KW-0675">Receptor</keyword>
<evidence type="ECO:0000259" key="12">
    <source>
        <dbReference type="PROSITE" id="PS50026"/>
    </source>
</evidence>
<keyword evidence="5" id="KW-0677">Repeat</keyword>
<dbReference type="Gene3D" id="2.10.25.10">
    <property type="entry name" value="Laminin"/>
    <property type="match status" value="2"/>
</dbReference>
<dbReference type="PROSITE" id="PS50026">
    <property type="entry name" value="EGF_3"/>
    <property type="match status" value="1"/>
</dbReference>
<dbReference type="CTD" id="8229979"/>
<keyword evidence="3" id="KW-0254">Endocytosis</keyword>
<dbReference type="PANTHER" id="PTHR24034:SF205">
    <property type="entry name" value="NIDOGEN"/>
    <property type="match status" value="1"/>
</dbReference>
<dbReference type="PROSITE" id="PS00010">
    <property type="entry name" value="ASX_HYDROXYL"/>
    <property type="match status" value="1"/>
</dbReference>
<organism>
    <name type="scientific">Pediculus humanus subsp. corporis</name>
    <name type="common">Body louse</name>
    <dbReference type="NCBI Taxonomy" id="121224"/>
    <lineage>
        <taxon>Eukaryota</taxon>
        <taxon>Metazoa</taxon>
        <taxon>Ecdysozoa</taxon>
        <taxon>Arthropoda</taxon>
        <taxon>Hexapoda</taxon>
        <taxon>Insecta</taxon>
        <taxon>Pterygota</taxon>
        <taxon>Neoptera</taxon>
        <taxon>Paraneoptera</taxon>
        <taxon>Psocodea</taxon>
        <taxon>Troctomorpha</taxon>
        <taxon>Phthiraptera</taxon>
        <taxon>Anoplura</taxon>
        <taxon>Pediculidae</taxon>
        <taxon>Pediculus</taxon>
    </lineage>
</organism>
<dbReference type="InterPro" id="IPR018097">
    <property type="entry name" value="EGF_Ca-bd_CS"/>
</dbReference>
<evidence type="ECO:0000313" key="13">
    <source>
        <dbReference type="EMBL" id="EEB16553.1"/>
    </source>
</evidence>
<dbReference type="EMBL" id="AAZO01005208">
    <property type="status" value="NOT_ANNOTATED_CDS"/>
    <property type="molecule type" value="Genomic_DNA"/>
</dbReference>
<reference evidence="13" key="2">
    <citation type="submission" date="2007-04" db="EMBL/GenBank/DDBJ databases">
        <title>The genome of the human body louse.</title>
        <authorList>
            <consortium name="The Human Body Louse Genome Consortium"/>
            <person name="Kirkness E."/>
            <person name="Walenz B."/>
            <person name="Hass B."/>
            <person name="Bruggner R."/>
            <person name="Strausberg R."/>
        </authorList>
    </citation>
    <scope>NUCLEOTIDE SEQUENCE</scope>
    <source>
        <strain evidence="13">USDA</strain>
    </source>
</reference>
<dbReference type="GeneID" id="8229979"/>
<evidence type="ECO:0000256" key="1">
    <source>
        <dbReference type="ARBA" id="ARBA00004479"/>
    </source>
</evidence>
<protein>
    <recommendedName>
        <fullName evidence="12">EGF-like domain-containing protein</fullName>
    </recommendedName>
</protein>
<feature type="domain" description="EGF-like" evidence="12">
    <location>
        <begin position="79"/>
        <end position="119"/>
    </location>
</feature>
<evidence type="ECO:0000256" key="10">
    <source>
        <dbReference type="ARBA" id="ARBA00023180"/>
    </source>
</evidence>
<comment type="subcellular location">
    <subcellularLocation>
        <location evidence="1">Membrane</location>
        <topology evidence="1">Single-pass type I membrane protein</topology>
    </subcellularLocation>
</comment>
<dbReference type="eggNOG" id="KOG1218">
    <property type="taxonomic scope" value="Eukaryota"/>
</dbReference>
<evidence type="ECO:0000256" key="7">
    <source>
        <dbReference type="ARBA" id="ARBA00023136"/>
    </source>
</evidence>
<dbReference type="STRING" id="121224.E0VT47"/>
<evidence type="ECO:0000313" key="15">
    <source>
        <dbReference type="Proteomes" id="UP000009046"/>
    </source>
</evidence>
<accession>E0VT47</accession>
<keyword evidence="10" id="KW-0325">Glycoprotein</keyword>
<evidence type="ECO:0000256" key="11">
    <source>
        <dbReference type="PROSITE-ProRule" id="PRU00076"/>
    </source>
</evidence>
<keyword evidence="2 11" id="KW-0245">EGF-like domain</keyword>
<keyword evidence="15" id="KW-1185">Reference proteome</keyword>
<sequence>MAICEPQQQRGLVTNHDDNKNKRNKVVVVVCKTKVNGSTEGGLCNVNRGGCEHICTEVRRKVVCSCYQGFRLEGNKCVDIDECEVNNGGCEHTCTNQPGSFTCHCPTGLQLSSNGKTCVGNSRVWCPPANARLIT</sequence>
<name>E0VT47_PEDHC</name>
<evidence type="ECO:0000256" key="3">
    <source>
        <dbReference type="ARBA" id="ARBA00022583"/>
    </source>
</evidence>
<dbReference type="PANTHER" id="PTHR24034">
    <property type="entry name" value="EGF-LIKE DOMAIN-CONTAINING PROTEIN"/>
    <property type="match status" value="1"/>
</dbReference>
<keyword evidence="6" id="KW-1133">Transmembrane helix</keyword>